<proteinExistence type="predicted"/>
<sequence length="98" mass="11264">MVSILLCKKELSIGLVGVIVIWQEWGGGRKKKPFPEPILILLILIIQYIKFPNSSAKLLLGYNILEILNRLKIEVSNRSKYNKLYLSTALILIEYYLS</sequence>
<dbReference type="EMBL" id="FJVC01000252">
    <property type="protein sequence ID" value="CZT46530.1"/>
    <property type="molecule type" value="Genomic_DNA"/>
</dbReference>
<gene>
    <name evidence="1" type="ORF">RSE6_06969</name>
</gene>
<dbReference type="AlphaFoldDB" id="A0A1E1MBS1"/>
<name>A0A1E1MBS1_RHYSE</name>
<evidence type="ECO:0000313" key="2">
    <source>
        <dbReference type="Proteomes" id="UP000177625"/>
    </source>
</evidence>
<evidence type="ECO:0000313" key="1">
    <source>
        <dbReference type="EMBL" id="CZT46530.1"/>
    </source>
</evidence>
<dbReference type="Proteomes" id="UP000177625">
    <property type="component" value="Unassembled WGS sequence"/>
</dbReference>
<keyword evidence="2" id="KW-1185">Reference proteome</keyword>
<accession>A0A1E1MBS1</accession>
<protein>
    <submittedName>
        <fullName evidence="1">Uncharacterized protein</fullName>
    </submittedName>
</protein>
<reference evidence="2" key="1">
    <citation type="submission" date="2016-03" db="EMBL/GenBank/DDBJ databases">
        <authorList>
            <person name="Guldener U."/>
        </authorList>
    </citation>
    <scope>NUCLEOTIDE SEQUENCE [LARGE SCALE GENOMIC DNA]</scope>
</reference>
<organism evidence="1 2">
    <name type="scientific">Rhynchosporium secalis</name>
    <name type="common">Barley scald fungus</name>
    <dbReference type="NCBI Taxonomy" id="38038"/>
    <lineage>
        <taxon>Eukaryota</taxon>
        <taxon>Fungi</taxon>
        <taxon>Dikarya</taxon>
        <taxon>Ascomycota</taxon>
        <taxon>Pezizomycotina</taxon>
        <taxon>Leotiomycetes</taxon>
        <taxon>Helotiales</taxon>
        <taxon>Ploettnerulaceae</taxon>
        <taxon>Rhynchosporium</taxon>
    </lineage>
</organism>